<evidence type="ECO:0008006" key="4">
    <source>
        <dbReference type="Google" id="ProtNLM"/>
    </source>
</evidence>
<reference evidence="2 3" key="1">
    <citation type="submission" date="2019-10" db="EMBL/GenBank/DDBJ databases">
        <title>Rubrobacter sp nov SCSIO 52090 isolated from a deep-sea sediment in the South China Sea.</title>
        <authorList>
            <person name="Chen R.W."/>
        </authorList>
    </citation>
    <scope>NUCLEOTIDE SEQUENCE [LARGE SCALE GENOMIC DNA]</scope>
    <source>
        <strain evidence="2 3">SCSIO 52909</strain>
    </source>
</reference>
<feature type="region of interest" description="Disordered" evidence="1">
    <location>
        <begin position="30"/>
        <end position="49"/>
    </location>
</feature>
<organism evidence="2 3">
    <name type="scientific">Rubrobacter tropicus</name>
    <dbReference type="NCBI Taxonomy" id="2653851"/>
    <lineage>
        <taxon>Bacteria</taxon>
        <taxon>Bacillati</taxon>
        <taxon>Actinomycetota</taxon>
        <taxon>Rubrobacteria</taxon>
        <taxon>Rubrobacterales</taxon>
        <taxon>Rubrobacteraceae</taxon>
        <taxon>Rubrobacter</taxon>
    </lineage>
</organism>
<sequence length="101" mass="10465">MITVTEEARELFLSVERPEGTILRLDPVMDESTGETQIGLSAGEPQGDDQVVEHEGESLLHIAGPVSEALDGSTLNLVDTPDGPAIGLATPDQGPSVNGSS</sequence>
<evidence type="ECO:0000313" key="2">
    <source>
        <dbReference type="EMBL" id="QIN84765.1"/>
    </source>
</evidence>
<dbReference type="AlphaFoldDB" id="A0A6G8QE34"/>
<name>A0A6G8QE34_9ACTN</name>
<evidence type="ECO:0000256" key="1">
    <source>
        <dbReference type="SAM" id="MobiDB-lite"/>
    </source>
</evidence>
<keyword evidence="3" id="KW-1185">Reference proteome</keyword>
<proteinExistence type="predicted"/>
<dbReference type="RefSeq" id="WP_166179281.1">
    <property type="nucleotide sequence ID" value="NZ_CP045119.1"/>
</dbReference>
<dbReference type="EMBL" id="CP045119">
    <property type="protein sequence ID" value="QIN84765.1"/>
    <property type="molecule type" value="Genomic_DNA"/>
</dbReference>
<evidence type="ECO:0000313" key="3">
    <source>
        <dbReference type="Proteomes" id="UP000501452"/>
    </source>
</evidence>
<feature type="region of interest" description="Disordered" evidence="1">
    <location>
        <begin position="81"/>
        <end position="101"/>
    </location>
</feature>
<dbReference type="KEGG" id="rub:GBA63_20540"/>
<dbReference type="Proteomes" id="UP000501452">
    <property type="component" value="Chromosome"/>
</dbReference>
<gene>
    <name evidence="2" type="ORF">GBA63_20540</name>
</gene>
<protein>
    <recommendedName>
        <fullName evidence="4">HesB/YadR/YfhF-family protein</fullName>
    </recommendedName>
</protein>
<accession>A0A6G8QE34</accession>